<comment type="subcellular location">
    <subcellularLocation>
        <location evidence="1">Periplasm</location>
    </subcellularLocation>
</comment>
<dbReference type="InterPro" id="IPR030678">
    <property type="entry name" value="Peptide/Ni-bd"/>
</dbReference>
<evidence type="ECO:0000256" key="3">
    <source>
        <dbReference type="SAM" id="SignalP"/>
    </source>
</evidence>
<dbReference type="InterPro" id="IPR000914">
    <property type="entry name" value="SBP_5_dom"/>
</dbReference>
<keyword evidence="3" id="KW-0732">Signal</keyword>
<dbReference type="GO" id="GO:0043190">
    <property type="term" value="C:ATP-binding cassette (ABC) transporter complex"/>
    <property type="evidence" value="ECO:0007669"/>
    <property type="project" value="InterPro"/>
</dbReference>
<proteinExistence type="inferred from homology"/>
<evidence type="ECO:0000259" key="4">
    <source>
        <dbReference type="Pfam" id="PF00496"/>
    </source>
</evidence>
<dbReference type="AlphaFoldDB" id="A0A6L8VFQ1"/>
<dbReference type="GO" id="GO:1904680">
    <property type="term" value="F:peptide transmembrane transporter activity"/>
    <property type="evidence" value="ECO:0007669"/>
    <property type="project" value="TreeGrafter"/>
</dbReference>
<dbReference type="RefSeq" id="WP_161345498.1">
    <property type="nucleotide sequence ID" value="NZ_BMGW01000004.1"/>
</dbReference>
<dbReference type="OrthoDB" id="9803988at2"/>
<name>A0A6L8VFQ1_9RHOB</name>
<feature type="chain" id="PRO_5026702566" evidence="3">
    <location>
        <begin position="23"/>
        <end position="495"/>
    </location>
</feature>
<dbReference type="EMBL" id="WWNR01000004">
    <property type="protein sequence ID" value="MZQ89188.1"/>
    <property type="molecule type" value="Genomic_DNA"/>
</dbReference>
<sequence length="495" mass="53876">MKHRTLSASVFATLLGATPVLAQDVVLALTNAVNTLDPHQSASVGLDLSVLSHVYPSLILRGPDMALHPSLATEWEAVDDTTWRFKLVEGAKFVNGEPIDAETVAWNIARVTNAEAPTRISSWFTPVTGVNVISPTEFEITTATPYPALPAQLSMFMLLPPKWAETHDPASETMSGGAYVVDNVSPGDSVTLSANPEYWGEAPPFEQVTFRTIPETASAIAALLAGEVDFINKIPPSELARINDSGAATGGSVSSTRSVFIKFNTEKAPLDNKLFRQALNYAVDKEAIAEVLFGGEAELSTCQVMTPAYFGYNPDLKPYAYDPEKAKELLAESGVDLTQTLEFEVPTATYLQGEEVAQAVAQMFDEVGVKTEFRMMEFGAYLEKYRKAHDLGQLSLLGQAWPTIDADGLLTMFKPGDQYSYWNDAAFDEQLVAGNATTDPEEREAAYAEAARIMCDEAPVVFMYAQPATYGVSKNISYTPRGDDWVRAFDMAPVN</sequence>
<dbReference type="GO" id="GO:0015833">
    <property type="term" value="P:peptide transport"/>
    <property type="evidence" value="ECO:0007669"/>
    <property type="project" value="TreeGrafter"/>
</dbReference>
<dbReference type="InterPro" id="IPR039424">
    <property type="entry name" value="SBP_5"/>
</dbReference>
<organism evidence="5 6">
    <name type="scientific">Frigidibacter albus</name>
    <dbReference type="NCBI Taxonomy" id="1465486"/>
    <lineage>
        <taxon>Bacteria</taxon>
        <taxon>Pseudomonadati</taxon>
        <taxon>Pseudomonadota</taxon>
        <taxon>Alphaproteobacteria</taxon>
        <taxon>Rhodobacterales</taxon>
        <taxon>Paracoccaceae</taxon>
        <taxon>Frigidibacter</taxon>
    </lineage>
</organism>
<comment type="caution">
    <text evidence="5">The sequence shown here is derived from an EMBL/GenBank/DDBJ whole genome shotgun (WGS) entry which is preliminary data.</text>
</comment>
<evidence type="ECO:0000313" key="6">
    <source>
        <dbReference type="Proteomes" id="UP000477083"/>
    </source>
</evidence>
<accession>A0A6L8VFQ1</accession>
<dbReference type="Gene3D" id="3.10.105.10">
    <property type="entry name" value="Dipeptide-binding Protein, Domain 3"/>
    <property type="match status" value="1"/>
</dbReference>
<keyword evidence="6" id="KW-1185">Reference proteome</keyword>
<dbReference type="PANTHER" id="PTHR30290">
    <property type="entry name" value="PERIPLASMIC BINDING COMPONENT OF ABC TRANSPORTER"/>
    <property type="match status" value="1"/>
</dbReference>
<gene>
    <name evidence="5" type="ORF">GS660_08760</name>
</gene>
<protein>
    <submittedName>
        <fullName evidence="5">ABC transporter substrate-binding protein</fullName>
    </submittedName>
</protein>
<dbReference type="GO" id="GO:0030288">
    <property type="term" value="C:outer membrane-bounded periplasmic space"/>
    <property type="evidence" value="ECO:0007669"/>
    <property type="project" value="UniProtKB-ARBA"/>
</dbReference>
<evidence type="ECO:0000256" key="1">
    <source>
        <dbReference type="ARBA" id="ARBA00004418"/>
    </source>
</evidence>
<feature type="domain" description="Solute-binding protein family 5" evidence="4">
    <location>
        <begin position="67"/>
        <end position="416"/>
    </location>
</feature>
<feature type="signal peptide" evidence="3">
    <location>
        <begin position="1"/>
        <end position="22"/>
    </location>
</feature>
<dbReference type="SUPFAM" id="SSF53850">
    <property type="entry name" value="Periplasmic binding protein-like II"/>
    <property type="match status" value="1"/>
</dbReference>
<evidence type="ECO:0000256" key="2">
    <source>
        <dbReference type="ARBA" id="ARBA00005695"/>
    </source>
</evidence>
<evidence type="ECO:0000313" key="5">
    <source>
        <dbReference type="EMBL" id="MZQ89188.1"/>
    </source>
</evidence>
<dbReference type="PIRSF" id="PIRSF002741">
    <property type="entry name" value="MppA"/>
    <property type="match status" value="1"/>
</dbReference>
<dbReference type="Pfam" id="PF00496">
    <property type="entry name" value="SBP_bac_5"/>
    <property type="match status" value="1"/>
</dbReference>
<comment type="similarity">
    <text evidence="2">Belongs to the bacterial solute-binding protein 5 family.</text>
</comment>
<dbReference type="Proteomes" id="UP000477083">
    <property type="component" value="Unassembled WGS sequence"/>
</dbReference>
<dbReference type="Gene3D" id="3.40.190.10">
    <property type="entry name" value="Periplasmic binding protein-like II"/>
    <property type="match status" value="1"/>
</dbReference>
<dbReference type="Gene3D" id="3.90.76.10">
    <property type="entry name" value="Dipeptide-binding Protein, Domain 1"/>
    <property type="match status" value="1"/>
</dbReference>
<reference evidence="5 6" key="1">
    <citation type="submission" date="2020-01" db="EMBL/GenBank/DDBJ databases">
        <title>Frigidibacter albus SP32T (=CGMCC 1.13995T).</title>
        <authorList>
            <person name="Liao X."/>
        </authorList>
    </citation>
    <scope>NUCLEOTIDE SEQUENCE [LARGE SCALE GENOMIC DNA]</scope>
    <source>
        <strain evidence="5 6">SP32</strain>
    </source>
</reference>